<gene>
    <name evidence="4" type="ORF">QBC35DRAFT_481861</name>
</gene>
<evidence type="ECO:0000256" key="1">
    <source>
        <dbReference type="ARBA" id="ARBA00022729"/>
    </source>
</evidence>
<feature type="signal peptide" evidence="2">
    <location>
        <begin position="1"/>
        <end position="17"/>
    </location>
</feature>
<sequence>MRFSAASLLAFASVVLAQTEGFNVITKPAKGEKVAAGKPYSIVWSPDATNPGAVTLELYGGPADNLLNKVETIDTGVDGADGTYAWVVDSALGTEKVYGIKLILESNTTIWQWGNPFAITSGGASSSSASVSASTSATSIAESSTSTKISTVTSTTAPVSSKETSTTFSRISSSSIYHGNSTHTTEATSTTFVTGTTSTGTATSSTSPAVVTNGVAAMGASSFALLGGVAMAVLAL</sequence>
<protein>
    <submittedName>
        <fullName evidence="4">Ser-Thr-rich glycosyl-phosphatidyl-inositol-anchored membrane family-domain-containing protein</fullName>
    </submittedName>
</protein>
<evidence type="ECO:0000256" key="2">
    <source>
        <dbReference type="SAM" id="SignalP"/>
    </source>
</evidence>
<dbReference type="PANTHER" id="PTHR40633:SF1">
    <property type="entry name" value="GPI ANCHORED SERINE-THREONINE RICH PROTEIN (AFU_ORTHOLOGUE AFUA_1G03630)"/>
    <property type="match status" value="1"/>
</dbReference>
<reference evidence="4" key="1">
    <citation type="journal article" date="2023" name="Mol. Phylogenet. Evol.">
        <title>Genome-scale phylogeny and comparative genomics of the fungal order Sordariales.</title>
        <authorList>
            <person name="Hensen N."/>
            <person name="Bonometti L."/>
            <person name="Westerberg I."/>
            <person name="Brannstrom I.O."/>
            <person name="Guillou S."/>
            <person name="Cros-Aarteil S."/>
            <person name="Calhoun S."/>
            <person name="Haridas S."/>
            <person name="Kuo A."/>
            <person name="Mondo S."/>
            <person name="Pangilinan J."/>
            <person name="Riley R."/>
            <person name="LaButti K."/>
            <person name="Andreopoulos B."/>
            <person name="Lipzen A."/>
            <person name="Chen C."/>
            <person name="Yan M."/>
            <person name="Daum C."/>
            <person name="Ng V."/>
            <person name="Clum A."/>
            <person name="Steindorff A."/>
            <person name="Ohm R.A."/>
            <person name="Martin F."/>
            <person name="Silar P."/>
            <person name="Natvig D.O."/>
            <person name="Lalanne C."/>
            <person name="Gautier V."/>
            <person name="Ament-Velasquez S.L."/>
            <person name="Kruys A."/>
            <person name="Hutchinson M.I."/>
            <person name="Powell A.J."/>
            <person name="Barry K."/>
            <person name="Miller A.N."/>
            <person name="Grigoriev I.V."/>
            <person name="Debuchy R."/>
            <person name="Gladieux P."/>
            <person name="Hiltunen Thoren M."/>
            <person name="Johannesson H."/>
        </authorList>
    </citation>
    <scope>NUCLEOTIDE SEQUENCE</scope>
    <source>
        <strain evidence="4">PSN309</strain>
    </source>
</reference>
<evidence type="ECO:0000259" key="3">
    <source>
        <dbReference type="Pfam" id="PF10342"/>
    </source>
</evidence>
<evidence type="ECO:0000313" key="4">
    <source>
        <dbReference type="EMBL" id="KAK4193519.1"/>
    </source>
</evidence>
<dbReference type="InterPro" id="IPR052982">
    <property type="entry name" value="SRP1/TIP1-like"/>
</dbReference>
<dbReference type="Proteomes" id="UP001302126">
    <property type="component" value="Unassembled WGS sequence"/>
</dbReference>
<evidence type="ECO:0000313" key="5">
    <source>
        <dbReference type="Proteomes" id="UP001302126"/>
    </source>
</evidence>
<organism evidence="4 5">
    <name type="scientific">Podospora australis</name>
    <dbReference type="NCBI Taxonomy" id="1536484"/>
    <lineage>
        <taxon>Eukaryota</taxon>
        <taxon>Fungi</taxon>
        <taxon>Dikarya</taxon>
        <taxon>Ascomycota</taxon>
        <taxon>Pezizomycotina</taxon>
        <taxon>Sordariomycetes</taxon>
        <taxon>Sordariomycetidae</taxon>
        <taxon>Sordariales</taxon>
        <taxon>Podosporaceae</taxon>
        <taxon>Podospora</taxon>
    </lineage>
</organism>
<feature type="chain" id="PRO_5042812136" evidence="2">
    <location>
        <begin position="18"/>
        <end position="236"/>
    </location>
</feature>
<proteinExistence type="predicted"/>
<dbReference type="EMBL" id="MU864351">
    <property type="protein sequence ID" value="KAK4193519.1"/>
    <property type="molecule type" value="Genomic_DNA"/>
</dbReference>
<accession>A0AAN6X3V4</accession>
<comment type="caution">
    <text evidence="4">The sequence shown here is derived from an EMBL/GenBank/DDBJ whole genome shotgun (WGS) entry which is preliminary data.</text>
</comment>
<name>A0AAN6X3V4_9PEZI</name>
<dbReference type="Pfam" id="PF10342">
    <property type="entry name" value="Kre9_KNH"/>
    <property type="match status" value="1"/>
</dbReference>
<dbReference type="PANTHER" id="PTHR40633">
    <property type="entry name" value="MATRIX PROTEIN, PUTATIVE (AFU_ORTHOLOGUE AFUA_8G05410)-RELATED"/>
    <property type="match status" value="1"/>
</dbReference>
<feature type="domain" description="Yeast cell wall synthesis Kre9/Knh1-like N-terminal" evidence="3">
    <location>
        <begin position="27"/>
        <end position="119"/>
    </location>
</feature>
<dbReference type="AlphaFoldDB" id="A0AAN6X3V4"/>
<reference evidence="4" key="2">
    <citation type="submission" date="2023-05" db="EMBL/GenBank/DDBJ databases">
        <authorList>
            <consortium name="Lawrence Berkeley National Laboratory"/>
            <person name="Steindorff A."/>
            <person name="Hensen N."/>
            <person name="Bonometti L."/>
            <person name="Westerberg I."/>
            <person name="Brannstrom I.O."/>
            <person name="Guillou S."/>
            <person name="Cros-Aarteil S."/>
            <person name="Calhoun S."/>
            <person name="Haridas S."/>
            <person name="Kuo A."/>
            <person name="Mondo S."/>
            <person name="Pangilinan J."/>
            <person name="Riley R."/>
            <person name="Labutti K."/>
            <person name="Andreopoulos B."/>
            <person name="Lipzen A."/>
            <person name="Chen C."/>
            <person name="Yanf M."/>
            <person name="Daum C."/>
            <person name="Ng V."/>
            <person name="Clum A."/>
            <person name="Ohm R."/>
            <person name="Martin F."/>
            <person name="Silar P."/>
            <person name="Natvig D."/>
            <person name="Lalanne C."/>
            <person name="Gautier V."/>
            <person name="Ament-Velasquez S.L."/>
            <person name="Kruys A."/>
            <person name="Hutchinson M.I."/>
            <person name="Powell A.J."/>
            <person name="Barry K."/>
            <person name="Miller A.N."/>
            <person name="Grigoriev I.V."/>
            <person name="Debuchy R."/>
            <person name="Gladieux P."/>
            <person name="Thoren M.H."/>
            <person name="Johannesson H."/>
        </authorList>
    </citation>
    <scope>NUCLEOTIDE SEQUENCE</scope>
    <source>
        <strain evidence="4">PSN309</strain>
    </source>
</reference>
<dbReference type="InterPro" id="IPR018466">
    <property type="entry name" value="Kre9/Knh1-like_N"/>
</dbReference>
<keyword evidence="1 2" id="KW-0732">Signal</keyword>
<keyword evidence="5" id="KW-1185">Reference proteome</keyword>